<keyword evidence="3" id="KW-0548">Nucleotidyltransferase</keyword>
<comment type="caution">
    <text evidence="3">The sequence shown here is derived from an EMBL/GenBank/DDBJ whole genome shotgun (WGS) entry which is preliminary data.</text>
</comment>
<dbReference type="InterPro" id="IPR009163">
    <property type="entry name" value="Ap4A_phos1/2"/>
</dbReference>
<dbReference type="InterPro" id="IPR043171">
    <property type="entry name" value="Ap4A_phos1/2-like"/>
</dbReference>
<dbReference type="Gene3D" id="3.30.428.70">
    <property type="match status" value="1"/>
</dbReference>
<dbReference type="InterPro" id="IPR036265">
    <property type="entry name" value="HIT-like_sf"/>
</dbReference>
<feature type="domain" description="ATP adenylyltransferase C-terminal" evidence="1">
    <location>
        <begin position="209"/>
        <end position="318"/>
    </location>
</feature>
<dbReference type="Proteomes" id="UP000252707">
    <property type="component" value="Unassembled WGS sequence"/>
</dbReference>
<accession>A0A369CH07</accession>
<dbReference type="GO" id="GO:0005524">
    <property type="term" value="F:ATP binding"/>
    <property type="evidence" value="ECO:0007669"/>
    <property type="project" value="InterPro"/>
</dbReference>
<evidence type="ECO:0000313" key="3">
    <source>
        <dbReference type="EMBL" id="RCX31767.1"/>
    </source>
</evidence>
<keyword evidence="4" id="KW-1185">Reference proteome</keyword>
<dbReference type="AlphaFoldDB" id="A0A369CH07"/>
<dbReference type="GO" id="GO:0003877">
    <property type="term" value="F:ATP:ADP adenylyltransferase activity"/>
    <property type="evidence" value="ECO:0007669"/>
    <property type="project" value="InterPro"/>
</dbReference>
<proteinExistence type="predicted"/>
<reference evidence="3 4" key="1">
    <citation type="submission" date="2018-07" db="EMBL/GenBank/DDBJ databases">
        <title>Genomic Encyclopedia of Type Strains, Phase IV (KMG-IV): sequencing the most valuable type-strain genomes for metagenomic binning, comparative biology and taxonomic classification.</title>
        <authorList>
            <person name="Goeker M."/>
        </authorList>
    </citation>
    <scope>NUCLEOTIDE SEQUENCE [LARGE SCALE GENOMIC DNA]</scope>
    <source>
        <strain evidence="3 4">DSM 26407</strain>
    </source>
</reference>
<sequence length="325" mass="35303">MQRLLALLVLLAALAGAAWWWLIENRDTPPAWLKGTPVDPGPGSTTLYRWKDGRGPSARFEADGVSWLVRILANLRRKAQARTAQAGGTAPANPFLPPEPDLLVAELTPTHRAVLNKFNVVEHHLLVVTRAFEDQERLLTPADFEALWLCLGEYPALGFYNGGAAAGASQRHRHLQLVPLPLDAAGAPLPLGPLLDSATYREGIGTVAALPYRHALVRLDDLRELAPGAAAGPLHDRYRRLLAATGIHGEGPEALQSCPYNLLATRGWMLLAPRSREFWEGMSVNALGFAGALLVRDQEQLRRLRETGPLAALAAVGVRKAPENE</sequence>
<dbReference type="SUPFAM" id="SSF54197">
    <property type="entry name" value="HIT-like"/>
    <property type="match status" value="1"/>
</dbReference>
<dbReference type="EMBL" id="QPJY01000002">
    <property type="protein sequence ID" value="RCX31767.1"/>
    <property type="molecule type" value="Genomic_DNA"/>
</dbReference>
<dbReference type="GO" id="GO:0009117">
    <property type="term" value="P:nucleotide metabolic process"/>
    <property type="evidence" value="ECO:0007669"/>
    <property type="project" value="InterPro"/>
</dbReference>
<keyword evidence="3" id="KW-0808">Transferase</keyword>
<dbReference type="InterPro" id="IPR045759">
    <property type="entry name" value="Ap4A_phos1/2_N"/>
</dbReference>
<gene>
    <name evidence="3" type="ORF">DFQ59_102114</name>
</gene>
<evidence type="ECO:0000313" key="4">
    <source>
        <dbReference type="Proteomes" id="UP000252707"/>
    </source>
</evidence>
<dbReference type="PANTHER" id="PTHR38420:SF1">
    <property type="entry name" value="PUTATIVE (AFU_ORTHOLOGUE AFUA_5G14690)-RELATED"/>
    <property type="match status" value="1"/>
</dbReference>
<feature type="domain" description="Ap4A phosphorylase 1/2 N-terminal" evidence="2">
    <location>
        <begin position="60"/>
        <end position="196"/>
    </location>
</feature>
<dbReference type="InterPro" id="IPR019200">
    <property type="entry name" value="ATP_adenylylTrfase_C"/>
</dbReference>
<evidence type="ECO:0000259" key="1">
    <source>
        <dbReference type="Pfam" id="PF09830"/>
    </source>
</evidence>
<evidence type="ECO:0000259" key="2">
    <source>
        <dbReference type="Pfam" id="PF19327"/>
    </source>
</evidence>
<dbReference type="RefSeq" id="WP_211314795.1">
    <property type="nucleotide sequence ID" value="NZ_QPJY01000002.1"/>
</dbReference>
<protein>
    <submittedName>
        <fullName evidence="3">ATP adenylyltransferase</fullName>
    </submittedName>
</protein>
<organism evidence="3 4">
    <name type="scientific">Thioalbus denitrificans</name>
    <dbReference type="NCBI Taxonomy" id="547122"/>
    <lineage>
        <taxon>Bacteria</taxon>
        <taxon>Pseudomonadati</taxon>
        <taxon>Pseudomonadota</taxon>
        <taxon>Gammaproteobacteria</taxon>
        <taxon>Chromatiales</taxon>
        <taxon>Ectothiorhodospiraceae</taxon>
        <taxon>Thioalbus</taxon>
    </lineage>
</organism>
<dbReference type="Pfam" id="PF09830">
    <property type="entry name" value="ATP_transf"/>
    <property type="match status" value="1"/>
</dbReference>
<name>A0A369CH07_9GAMM</name>
<dbReference type="PANTHER" id="PTHR38420">
    <property type="entry name" value="AP-4-A PHOSPHORYLASE II"/>
    <property type="match status" value="1"/>
</dbReference>
<dbReference type="Pfam" id="PF19327">
    <property type="entry name" value="Ap4A_phos_N"/>
    <property type="match status" value="1"/>
</dbReference>